<keyword evidence="1" id="KW-0234">DNA repair</keyword>
<dbReference type="PANTHER" id="PTHR47642">
    <property type="entry name" value="ATP-DEPENDENT DNA HELICASE"/>
    <property type="match status" value="1"/>
</dbReference>
<dbReference type="PANTHER" id="PTHR47642:SF5">
    <property type="entry name" value="ATP-DEPENDENT DNA HELICASE"/>
    <property type="match status" value="1"/>
</dbReference>
<keyword evidence="1" id="KW-0378">Hydrolase</keyword>
<dbReference type="InterPro" id="IPR051055">
    <property type="entry name" value="PIF1_helicase"/>
</dbReference>
<keyword evidence="1" id="KW-0347">Helicase</keyword>
<dbReference type="GO" id="GO:0000723">
    <property type="term" value="P:telomere maintenance"/>
    <property type="evidence" value="ECO:0007669"/>
    <property type="project" value="InterPro"/>
</dbReference>
<accession>A0A1X7TTF1</accession>
<proteinExistence type="inferred from homology"/>
<dbReference type="Pfam" id="PF05970">
    <property type="entry name" value="PIF1"/>
    <property type="match status" value="1"/>
</dbReference>
<protein>
    <recommendedName>
        <fullName evidence="1">ATP-dependent DNA helicase</fullName>
        <ecNumber evidence="1">5.6.2.3</ecNumber>
    </recommendedName>
</protein>
<feature type="domain" description="DNA helicase Pif1-like DEAD-box helicase" evidence="2">
    <location>
        <begin position="236"/>
        <end position="334"/>
    </location>
</feature>
<organism evidence="3">
    <name type="scientific">Amphimedon queenslandica</name>
    <name type="common">Sponge</name>
    <dbReference type="NCBI Taxonomy" id="400682"/>
    <lineage>
        <taxon>Eukaryota</taxon>
        <taxon>Metazoa</taxon>
        <taxon>Porifera</taxon>
        <taxon>Demospongiae</taxon>
        <taxon>Heteroscleromorpha</taxon>
        <taxon>Haplosclerida</taxon>
        <taxon>Niphatidae</taxon>
        <taxon>Amphimedon</taxon>
    </lineage>
</organism>
<dbReference type="GO" id="GO:0016887">
    <property type="term" value="F:ATP hydrolysis activity"/>
    <property type="evidence" value="ECO:0007669"/>
    <property type="project" value="RHEA"/>
</dbReference>
<comment type="cofactor">
    <cofactor evidence="1">
        <name>Mg(2+)</name>
        <dbReference type="ChEBI" id="CHEBI:18420"/>
    </cofactor>
</comment>
<dbReference type="Gene3D" id="3.40.50.300">
    <property type="entry name" value="P-loop containing nucleotide triphosphate hydrolases"/>
    <property type="match status" value="1"/>
</dbReference>
<dbReference type="EC" id="5.6.2.3" evidence="1"/>
<dbReference type="GO" id="GO:0006310">
    <property type="term" value="P:DNA recombination"/>
    <property type="evidence" value="ECO:0007669"/>
    <property type="project" value="UniProtKB-KW"/>
</dbReference>
<reference evidence="3" key="1">
    <citation type="submission" date="2017-05" db="UniProtKB">
        <authorList>
            <consortium name="EnsemblMetazoa"/>
        </authorList>
    </citation>
    <scope>IDENTIFICATION</scope>
</reference>
<name>A0A1X7TTF1_AMPQE</name>
<sequence length="334" mass="38777">MPYKRKQNLTKKLSEVEMAANDPSTEDFYGEGLVTHFYPNKPQEYEEYCLYDFVDKLTYKGNDKNGKQIYRPLQKERLPNFVDFDVYNKNQRNSFYYSIILLFVPFRNENELVNDSETVQEAFNRHILDHKRCVEANEKFRELLKCREKLKDIQDARAANREEENDVEDEDPQLIGQIKDAMNVRDMDTGSSLTLQERKSMPNLDQKRIFDHVKAHLLRQIEYEKKSKQEKEQSESVKPLHMFISGVGGTGKSFLIEAIKALVKSLWSTLTKQKCAVSAPTGLAAYNVGGVTAHRLFKMSIEHDGQCASYWSIPKASHKVMKTELQDLKMVIID</sequence>
<keyword evidence="1" id="KW-0547">Nucleotide-binding</keyword>
<dbReference type="InterPro" id="IPR027417">
    <property type="entry name" value="P-loop_NTPase"/>
</dbReference>
<evidence type="ECO:0000313" key="3">
    <source>
        <dbReference type="EnsemblMetazoa" id="Aqu2.1.18142_001"/>
    </source>
</evidence>
<dbReference type="GO" id="GO:0006281">
    <property type="term" value="P:DNA repair"/>
    <property type="evidence" value="ECO:0007669"/>
    <property type="project" value="UniProtKB-KW"/>
</dbReference>
<comment type="similarity">
    <text evidence="1">Belongs to the helicase family.</text>
</comment>
<dbReference type="InParanoid" id="A0A1X7TTF1"/>
<dbReference type="AlphaFoldDB" id="A0A1X7TTF1"/>
<evidence type="ECO:0000256" key="1">
    <source>
        <dbReference type="RuleBase" id="RU363044"/>
    </source>
</evidence>
<dbReference type="GO" id="GO:0043139">
    <property type="term" value="F:5'-3' DNA helicase activity"/>
    <property type="evidence" value="ECO:0007669"/>
    <property type="project" value="UniProtKB-EC"/>
</dbReference>
<dbReference type="InterPro" id="IPR010285">
    <property type="entry name" value="DNA_helicase_pif1-like_DEAD"/>
</dbReference>
<dbReference type="eggNOG" id="KOG0987">
    <property type="taxonomic scope" value="Eukaryota"/>
</dbReference>
<dbReference type="SUPFAM" id="SSF52540">
    <property type="entry name" value="P-loop containing nucleoside triphosphate hydrolases"/>
    <property type="match status" value="1"/>
</dbReference>
<dbReference type="GO" id="GO:0005524">
    <property type="term" value="F:ATP binding"/>
    <property type="evidence" value="ECO:0007669"/>
    <property type="project" value="UniProtKB-KW"/>
</dbReference>
<keyword evidence="1" id="KW-0233">DNA recombination</keyword>
<keyword evidence="1" id="KW-0227">DNA damage</keyword>
<dbReference type="EnsemblMetazoa" id="Aqu2.1.18142_001">
    <property type="protein sequence ID" value="Aqu2.1.18142_001"/>
    <property type="gene ID" value="Aqu2.1.18142"/>
</dbReference>
<evidence type="ECO:0000259" key="2">
    <source>
        <dbReference type="Pfam" id="PF05970"/>
    </source>
</evidence>
<dbReference type="OrthoDB" id="416437at2759"/>
<keyword evidence="1" id="KW-0067">ATP-binding</keyword>
<comment type="catalytic activity">
    <reaction evidence="1">
        <text>ATP + H2O = ADP + phosphate + H(+)</text>
        <dbReference type="Rhea" id="RHEA:13065"/>
        <dbReference type="ChEBI" id="CHEBI:15377"/>
        <dbReference type="ChEBI" id="CHEBI:15378"/>
        <dbReference type="ChEBI" id="CHEBI:30616"/>
        <dbReference type="ChEBI" id="CHEBI:43474"/>
        <dbReference type="ChEBI" id="CHEBI:456216"/>
        <dbReference type="EC" id="5.6.2.3"/>
    </reaction>
</comment>